<gene>
    <name evidence="1" type="ORF">PCON_10758</name>
</gene>
<organism evidence="1 2">
    <name type="scientific">Pyronema omphalodes (strain CBS 100304)</name>
    <name type="common">Pyronema confluens</name>
    <dbReference type="NCBI Taxonomy" id="1076935"/>
    <lineage>
        <taxon>Eukaryota</taxon>
        <taxon>Fungi</taxon>
        <taxon>Dikarya</taxon>
        <taxon>Ascomycota</taxon>
        <taxon>Pezizomycotina</taxon>
        <taxon>Pezizomycetes</taxon>
        <taxon>Pezizales</taxon>
        <taxon>Pyronemataceae</taxon>
        <taxon>Pyronema</taxon>
    </lineage>
</organism>
<evidence type="ECO:0000313" key="1">
    <source>
        <dbReference type="EMBL" id="CCX31411.1"/>
    </source>
</evidence>
<protein>
    <submittedName>
        <fullName evidence="1">Uncharacterized protein</fullName>
    </submittedName>
</protein>
<name>U4LU74_PYROM</name>
<evidence type="ECO:0000313" key="2">
    <source>
        <dbReference type="Proteomes" id="UP000018144"/>
    </source>
</evidence>
<sequence length="196" mass="22010">MYNPKASAVNLLLNPGTPRQYTVTVPTAPPAQQPKSRYGEYTLMLPNPIHTGSYQVAGNGELYRYRDPSAPPLIPVPVTRNGAIKLLAPRTPQADIRAQQAQQQMVKFSRVHHTGHGAKHSHNHAAIHQAEDVWFTRPKEQPDQWTLRISDAQGDGYHKWEYKHVHKGEMEGCGCKQCEKIRRKRGVGRGGRKLVA</sequence>
<proteinExistence type="predicted"/>
<dbReference type="OrthoDB" id="10483840at2759"/>
<dbReference type="AlphaFoldDB" id="U4LU74"/>
<reference evidence="1 2" key="1">
    <citation type="journal article" date="2013" name="PLoS Genet.">
        <title>The genome and development-dependent transcriptomes of Pyronema confluens: a window into fungal evolution.</title>
        <authorList>
            <person name="Traeger S."/>
            <person name="Altegoer F."/>
            <person name="Freitag M."/>
            <person name="Gabaldon T."/>
            <person name="Kempken F."/>
            <person name="Kumar A."/>
            <person name="Marcet-Houben M."/>
            <person name="Poggeler S."/>
            <person name="Stajich J.E."/>
            <person name="Nowrousian M."/>
        </authorList>
    </citation>
    <scope>NUCLEOTIDE SEQUENCE [LARGE SCALE GENOMIC DNA]</scope>
    <source>
        <strain evidence="2">CBS 100304</strain>
        <tissue evidence="1">Vegetative mycelium</tissue>
    </source>
</reference>
<dbReference type="Proteomes" id="UP000018144">
    <property type="component" value="Unassembled WGS sequence"/>
</dbReference>
<keyword evidence="2" id="KW-1185">Reference proteome</keyword>
<accession>U4LU74</accession>
<dbReference type="EMBL" id="HF935596">
    <property type="protein sequence ID" value="CCX31411.1"/>
    <property type="molecule type" value="Genomic_DNA"/>
</dbReference>